<keyword evidence="8" id="KW-1185">Reference proteome</keyword>
<dbReference type="InterPro" id="IPR045861">
    <property type="entry name" value="CorA_cytoplasmic_dom"/>
</dbReference>
<dbReference type="SUPFAM" id="SSF143865">
    <property type="entry name" value="CorA soluble domain-like"/>
    <property type="match status" value="1"/>
</dbReference>
<keyword evidence="3 6" id="KW-0812">Transmembrane</keyword>
<dbReference type="InterPro" id="IPR002523">
    <property type="entry name" value="MgTranspt_CorA/ZnTranspt_ZntB"/>
</dbReference>
<dbReference type="GO" id="GO:0016020">
    <property type="term" value="C:membrane"/>
    <property type="evidence" value="ECO:0007669"/>
    <property type="project" value="UniProtKB-SubCell"/>
</dbReference>
<evidence type="ECO:0000256" key="5">
    <source>
        <dbReference type="ARBA" id="ARBA00023136"/>
    </source>
</evidence>
<dbReference type="Pfam" id="PF01544">
    <property type="entry name" value="CorA"/>
    <property type="match status" value="1"/>
</dbReference>
<dbReference type="CDD" id="cd12827">
    <property type="entry name" value="EcCorA_ZntB-like_u2"/>
    <property type="match status" value="1"/>
</dbReference>
<organism evidence="7 8">
    <name type="scientific">Biomaibacter acetigenes</name>
    <dbReference type="NCBI Taxonomy" id="2316383"/>
    <lineage>
        <taxon>Bacteria</taxon>
        <taxon>Bacillati</taxon>
        <taxon>Bacillota</taxon>
        <taxon>Clostridia</taxon>
        <taxon>Thermosediminibacterales</taxon>
        <taxon>Tepidanaerobacteraceae</taxon>
        <taxon>Biomaibacter</taxon>
    </lineage>
</organism>
<dbReference type="InterPro" id="IPR045863">
    <property type="entry name" value="CorA_TM1_TM2"/>
</dbReference>
<dbReference type="EMBL" id="CP033169">
    <property type="protein sequence ID" value="AYO29992.1"/>
    <property type="molecule type" value="Genomic_DNA"/>
</dbReference>
<reference evidence="7 8" key="1">
    <citation type="submission" date="2018-10" db="EMBL/GenBank/DDBJ databases">
        <authorList>
            <person name="Zhang X."/>
        </authorList>
    </citation>
    <scope>NUCLEOTIDE SEQUENCE [LARGE SCALE GENOMIC DNA]</scope>
    <source>
        <strain evidence="7 8">SK-G1</strain>
    </source>
</reference>
<comment type="similarity">
    <text evidence="2">Belongs to the CorA metal ion transporter (MIT) (TC 1.A.35) family.</text>
</comment>
<evidence type="ECO:0000313" key="8">
    <source>
        <dbReference type="Proteomes" id="UP000280960"/>
    </source>
</evidence>
<dbReference type="KEGG" id="bacg:D2962_04665"/>
<dbReference type="RefSeq" id="WP_122014288.1">
    <property type="nucleotide sequence ID" value="NZ_CP033169.1"/>
</dbReference>
<dbReference type="GO" id="GO:0046873">
    <property type="term" value="F:metal ion transmembrane transporter activity"/>
    <property type="evidence" value="ECO:0007669"/>
    <property type="project" value="InterPro"/>
</dbReference>
<keyword evidence="5 6" id="KW-0472">Membrane</keyword>
<evidence type="ECO:0000256" key="3">
    <source>
        <dbReference type="ARBA" id="ARBA00022692"/>
    </source>
</evidence>
<evidence type="ECO:0000256" key="2">
    <source>
        <dbReference type="ARBA" id="ARBA00009765"/>
    </source>
</evidence>
<sequence length="320" mass="36888">MLTIYKTFEGEGLKNLNNIFEKGSWIHITNPTDEEVSYTGNVCQVPAEVIKYALDEEESSRIDYDDNYVLVIIKIPVVNNDIYDTLPLGIIITEDCFVTVCLNDNPIMDEFIKIRQRDFYTYKKTRFLLQILFKTAAYYLRYLKQIDKKSEEIERRLHQSMKNEELIQLLKLEKSLVYFTTSLKANEIVMEKLLKSRLLKGLHVPENSGLIKMYEEDEDLLEDVITENKQAIEMSEIYSSILSGTMDAYASVISNNLNIVMKFLTSITIVLSIPTLIASLYGMNVPIPFQQSPFAFAGILIASFVISLVTVIVFIKWKMF</sequence>
<dbReference type="PANTHER" id="PTHR47891">
    <property type="entry name" value="TRANSPORTER-RELATED"/>
    <property type="match status" value="1"/>
</dbReference>
<proteinExistence type="inferred from homology"/>
<evidence type="ECO:0000256" key="6">
    <source>
        <dbReference type="SAM" id="Phobius"/>
    </source>
</evidence>
<evidence type="ECO:0000256" key="1">
    <source>
        <dbReference type="ARBA" id="ARBA00004141"/>
    </source>
</evidence>
<dbReference type="SUPFAM" id="SSF144083">
    <property type="entry name" value="Magnesium transport protein CorA, transmembrane region"/>
    <property type="match status" value="1"/>
</dbReference>
<accession>A0A3G2R3M0</accession>
<feature type="transmembrane region" description="Helical" evidence="6">
    <location>
        <begin position="294"/>
        <end position="315"/>
    </location>
</feature>
<dbReference type="InterPro" id="IPR047199">
    <property type="entry name" value="CorA-like"/>
</dbReference>
<dbReference type="AlphaFoldDB" id="A0A3G2R3M0"/>
<keyword evidence="4 6" id="KW-1133">Transmembrane helix</keyword>
<evidence type="ECO:0000313" key="7">
    <source>
        <dbReference type="EMBL" id="AYO29992.1"/>
    </source>
</evidence>
<dbReference type="Proteomes" id="UP000280960">
    <property type="component" value="Chromosome"/>
</dbReference>
<comment type="subcellular location">
    <subcellularLocation>
        <location evidence="1">Membrane</location>
        <topology evidence="1">Multi-pass membrane protein</topology>
    </subcellularLocation>
</comment>
<dbReference type="Gene3D" id="3.30.460.20">
    <property type="entry name" value="CorA soluble domain-like"/>
    <property type="match status" value="1"/>
</dbReference>
<dbReference type="Gene3D" id="1.20.58.340">
    <property type="entry name" value="Magnesium transport protein CorA, transmembrane region"/>
    <property type="match status" value="2"/>
</dbReference>
<name>A0A3G2R3M0_9FIRM</name>
<protein>
    <submittedName>
        <fullName evidence="7">Magnesium transporter CorA family protein</fullName>
    </submittedName>
</protein>
<feature type="transmembrane region" description="Helical" evidence="6">
    <location>
        <begin position="263"/>
        <end position="282"/>
    </location>
</feature>
<dbReference type="PANTHER" id="PTHR47891:SF2">
    <property type="entry name" value="MAGNESIUM AND COBALT TRANSPORTER"/>
    <property type="match status" value="1"/>
</dbReference>
<gene>
    <name evidence="7" type="ORF">D2962_04665</name>
</gene>
<evidence type="ECO:0000256" key="4">
    <source>
        <dbReference type="ARBA" id="ARBA00022989"/>
    </source>
</evidence>